<feature type="transmembrane region" description="Helical" evidence="2">
    <location>
        <begin position="6"/>
        <end position="22"/>
    </location>
</feature>
<protein>
    <submittedName>
        <fullName evidence="3">Uncharacterized protein</fullName>
    </submittedName>
</protein>
<dbReference type="Proteomes" id="UP000053268">
    <property type="component" value="Unassembled WGS sequence"/>
</dbReference>
<sequence>MVSATCYVVILTICVVMLKYLLKVTAHVSSKIVQSDFSWSCGNCMVPEPWETFQNPPLGGSHPNTPRNGCRPGACANTRVYPNFPPNKNTPRTPRQVRNLPWAPNFPEDRFKGQRCRNGTAPYW</sequence>
<evidence type="ECO:0000256" key="1">
    <source>
        <dbReference type="SAM" id="MobiDB-lite"/>
    </source>
</evidence>
<keyword evidence="4" id="KW-1185">Reference proteome</keyword>
<evidence type="ECO:0000313" key="3">
    <source>
        <dbReference type="EMBL" id="KPI99073.1"/>
    </source>
</evidence>
<name>A0A194Q175_PAPXU</name>
<keyword evidence="2" id="KW-0812">Transmembrane</keyword>
<evidence type="ECO:0000313" key="4">
    <source>
        <dbReference type="Proteomes" id="UP000053268"/>
    </source>
</evidence>
<organism evidence="3 4">
    <name type="scientific">Papilio xuthus</name>
    <name type="common">Asian swallowtail butterfly</name>
    <dbReference type="NCBI Taxonomy" id="66420"/>
    <lineage>
        <taxon>Eukaryota</taxon>
        <taxon>Metazoa</taxon>
        <taxon>Ecdysozoa</taxon>
        <taxon>Arthropoda</taxon>
        <taxon>Hexapoda</taxon>
        <taxon>Insecta</taxon>
        <taxon>Pterygota</taxon>
        <taxon>Neoptera</taxon>
        <taxon>Endopterygota</taxon>
        <taxon>Lepidoptera</taxon>
        <taxon>Glossata</taxon>
        <taxon>Ditrysia</taxon>
        <taxon>Papilionoidea</taxon>
        <taxon>Papilionidae</taxon>
        <taxon>Papilioninae</taxon>
        <taxon>Papilio</taxon>
    </lineage>
</organism>
<dbReference type="AlphaFoldDB" id="A0A194Q175"/>
<reference evidence="3 4" key="1">
    <citation type="journal article" date="2015" name="Nat. Commun.">
        <title>Outbred genome sequencing and CRISPR/Cas9 gene editing in butterflies.</title>
        <authorList>
            <person name="Li X."/>
            <person name="Fan D."/>
            <person name="Zhang W."/>
            <person name="Liu G."/>
            <person name="Zhang L."/>
            <person name="Zhao L."/>
            <person name="Fang X."/>
            <person name="Chen L."/>
            <person name="Dong Y."/>
            <person name="Chen Y."/>
            <person name="Ding Y."/>
            <person name="Zhao R."/>
            <person name="Feng M."/>
            <person name="Zhu Y."/>
            <person name="Feng Y."/>
            <person name="Jiang X."/>
            <person name="Zhu D."/>
            <person name="Xiang H."/>
            <person name="Feng X."/>
            <person name="Li S."/>
            <person name="Wang J."/>
            <person name="Zhang G."/>
            <person name="Kronforst M.R."/>
            <person name="Wang W."/>
        </authorList>
    </citation>
    <scope>NUCLEOTIDE SEQUENCE [LARGE SCALE GENOMIC DNA]</scope>
    <source>
        <strain evidence="3">Ya'a_city_454_Px</strain>
        <tissue evidence="3">Whole body</tissue>
    </source>
</reference>
<feature type="region of interest" description="Disordered" evidence="1">
    <location>
        <begin position="82"/>
        <end position="106"/>
    </location>
</feature>
<keyword evidence="2" id="KW-1133">Transmembrane helix</keyword>
<keyword evidence="2" id="KW-0472">Membrane</keyword>
<gene>
    <name evidence="3" type="ORF">RR46_10391</name>
</gene>
<proteinExistence type="predicted"/>
<accession>A0A194Q175</accession>
<dbReference type="EMBL" id="KQ459582">
    <property type="protein sequence ID" value="KPI99073.1"/>
    <property type="molecule type" value="Genomic_DNA"/>
</dbReference>
<evidence type="ECO:0000256" key="2">
    <source>
        <dbReference type="SAM" id="Phobius"/>
    </source>
</evidence>